<keyword evidence="2" id="KW-0326">Glycosidase</keyword>
<evidence type="ECO:0000259" key="3">
    <source>
        <dbReference type="Pfam" id="PF01156"/>
    </source>
</evidence>
<gene>
    <name evidence="4" type="primary">rihA_2</name>
    <name evidence="4" type="ORF">Pen02_30810</name>
</gene>
<name>A0ABQ4E0B7_9ACTN</name>
<proteinExistence type="predicted"/>
<organism evidence="4 5">
    <name type="scientific">Plantactinospora endophytica</name>
    <dbReference type="NCBI Taxonomy" id="673535"/>
    <lineage>
        <taxon>Bacteria</taxon>
        <taxon>Bacillati</taxon>
        <taxon>Actinomycetota</taxon>
        <taxon>Actinomycetes</taxon>
        <taxon>Micromonosporales</taxon>
        <taxon>Micromonosporaceae</taxon>
        <taxon>Plantactinospora</taxon>
    </lineage>
</organism>
<dbReference type="GO" id="GO:0016787">
    <property type="term" value="F:hydrolase activity"/>
    <property type="evidence" value="ECO:0007669"/>
    <property type="project" value="UniProtKB-KW"/>
</dbReference>
<dbReference type="InterPro" id="IPR036452">
    <property type="entry name" value="Ribo_hydro-like"/>
</dbReference>
<sequence length="317" mass="33292">MATPMILDCDPGHDDALALLLAAADPRIELLAITTVAGNQTLDKTTVNARRICTIAGITDVPVAAGCAAPLVGELRVAPEIHGASGLDGPTLGEPTVPVVDEHAVALIRRILLDHPEPVTLVPTGPLTNIATLLRDHPEVAPRIREIVFMGGSTGRGNVTPYGEFNVAVDPEAADIVLRSGLPVTMCGLNITHQALATRDVIARFQRLDTDLARFCVDLMTFFATTYETVFGLADPPLHDPIAVARVIDPSIVACVPAPVAVELAGTHTRGATVVDLHHRTAAPDNANVAMRLDAEPFWDLVVGAVARLAPTPPVPG</sequence>
<keyword evidence="1 4" id="KW-0378">Hydrolase</keyword>
<evidence type="ECO:0000256" key="1">
    <source>
        <dbReference type="ARBA" id="ARBA00022801"/>
    </source>
</evidence>
<evidence type="ECO:0000256" key="2">
    <source>
        <dbReference type="ARBA" id="ARBA00023295"/>
    </source>
</evidence>
<dbReference type="PANTHER" id="PTHR12304">
    <property type="entry name" value="INOSINE-URIDINE PREFERRING NUCLEOSIDE HYDROLASE"/>
    <property type="match status" value="1"/>
</dbReference>
<evidence type="ECO:0000313" key="5">
    <source>
        <dbReference type="Proteomes" id="UP000646749"/>
    </source>
</evidence>
<dbReference type="PANTHER" id="PTHR12304:SF4">
    <property type="entry name" value="URIDINE NUCLEOSIDASE"/>
    <property type="match status" value="1"/>
</dbReference>
<dbReference type="SUPFAM" id="SSF53590">
    <property type="entry name" value="Nucleoside hydrolase"/>
    <property type="match status" value="1"/>
</dbReference>
<dbReference type="InterPro" id="IPR023186">
    <property type="entry name" value="IUNH"/>
</dbReference>
<comment type="caution">
    <text evidence="4">The sequence shown here is derived from an EMBL/GenBank/DDBJ whole genome shotgun (WGS) entry which is preliminary data.</text>
</comment>
<reference evidence="4 5" key="1">
    <citation type="submission" date="2021-01" db="EMBL/GenBank/DDBJ databases">
        <title>Whole genome shotgun sequence of Plantactinospora endophytica NBRC 110450.</title>
        <authorList>
            <person name="Komaki H."/>
            <person name="Tamura T."/>
        </authorList>
    </citation>
    <scope>NUCLEOTIDE SEQUENCE [LARGE SCALE GENOMIC DNA]</scope>
    <source>
        <strain evidence="4 5">NBRC 110450</strain>
    </source>
</reference>
<feature type="domain" description="Inosine/uridine-preferring nucleoside hydrolase" evidence="3">
    <location>
        <begin position="5"/>
        <end position="300"/>
    </location>
</feature>
<dbReference type="Pfam" id="PF01156">
    <property type="entry name" value="IU_nuc_hydro"/>
    <property type="match status" value="1"/>
</dbReference>
<evidence type="ECO:0000313" key="4">
    <source>
        <dbReference type="EMBL" id="GIG88145.1"/>
    </source>
</evidence>
<keyword evidence="5" id="KW-1185">Reference proteome</keyword>
<dbReference type="Proteomes" id="UP000646749">
    <property type="component" value="Unassembled WGS sequence"/>
</dbReference>
<dbReference type="Gene3D" id="3.90.245.10">
    <property type="entry name" value="Ribonucleoside hydrolase-like"/>
    <property type="match status" value="1"/>
</dbReference>
<protein>
    <submittedName>
        <fullName evidence="4">Pyrimidine-specific ribonucleoside hydrolase RihA</fullName>
    </submittedName>
</protein>
<dbReference type="CDD" id="cd02651">
    <property type="entry name" value="nuc_hydro_IU_UC_XIUA"/>
    <property type="match status" value="1"/>
</dbReference>
<dbReference type="EMBL" id="BONW01000013">
    <property type="protein sequence ID" value="GIG88145.1"/>
    <property type="molecule type" value="Genomic_DNA"/>
</dbReference>
<accession>A0ABQ4E0B7</accession>
<dbReference type="RefSeq" id="WP_239140714.1">
    <property type="nucleotide sequence ID" value="NZ_BONW01000013.1"/>
</dbReference>
<dbReference type="InterPro" id="IPR001910">
    <property type="entry name" value="Inosine/uridine_hydrolase_dom"/>
</dbReference>